<protein>
    <recommendedName>
        <fullName evidence="2">Chitin-binding type-2 domain-containing protein</fullName>
    </recommendedName>
</protein>
<keyword evidence="4" id="KW-1185">Reference proteome</keyword>
<sequence>MPKGNSGISSVLIFFWSVIGPYWIRVGLKNLKRIRGHKMGLSLRAIMMLSLTVLQNVIGRPSWEWNDEGSLSPSTSHHRVKRWEEFPNATFTFDCTDRSIGFYADLEFDCQIFHLCDAAGRRVPYMCDKMTAFNQKYRVCDWAYNVDCETSPDWYYLNDLTYEAPPPKVEY</sequence>
<proteinExistence type="predicted"/>
<keyword evidence="1" id="KW-0472">Membrane</keyword>
<evidence type="ECO:0000256" key="1">
    <source>
        <dbReference type="SAM" id="Phobius"/>
    </source>
</evidence>
<dbReference type="Pfam" id="PF01607">
    <property type="entry name" value="CBM_14"/>
    <property type="match status" value="1"/>
</dbReference>
<dbReference type="GO" id="GO:0008061">
    <property type="term" value="F:chitin binding"/>
    <property type="evidence" value="ECO:0007669"/>
    <property type="project" value="InterPro"/>
</dbReference>
<evidence type="ECO:0000313" key="3">
    <source>
        <dbReference type="EMBL" id="TRY68772.1"/>
    </source>
</evidence>
<feature type="domain" description="Chitin-binding type-2" evidence="2">
    <location>
        <begin position="92"/>
        <end position="150"/>
    </location>
</feature>
<dbReference type="PANTHER" id="PTHR22933:SF31">
    <property type="entry name" value="FI18007P1"/>
    <property type="match status" value="1"/>
</dbReference>
<dbReference type="EMBL" id="VCGU01000010">
    <property type="protein sequence ID" value="TRY68772.1"/>
    <property type="molecule type" value="Genomic_DNA"/>
</dbReference>
<dbReference type="SUPFAM" id="SSF57625">
    <property type="entry name" value="Invertebrate chitin-binding proteins"/>
    <property type="match status" value="1"/>
</dbReference>
<keyword evidence="1" id="KW-1133">Transmembrane helix</keyword>
<dbReference type="InterPro" id="IPR002557">
    <property type="entry name" value="Chitin-bd_dom"/>
</dbReference>
<organism evidence="3 4">
    <name type="scientific">Tigriopus californicus</name>
    <name type="common">Marine copepod</name>
    <dbReference type="NCBI Taxonomy" id="6832"/>
    <lineage>
        <taxon>Eukaryota</taxon>
        <taxon>Metazoa</taxon>
        <taxon>Ecdysozoa</taxon>
        <taxon>Arthropoda</taxon>
        <taxon>Crustacea</taxon>
        <taxon>Multicrustacea</taxon>
        <taxon>Hexanauplia</taxon>
        <taxon>Copepoda</taxon>
        <taxon>Harpacticoida</taxon>
        <taxon>Harpacticidae</taxon>
        <taxon>Tigriopus</taxon>
    </lineage>
</organism>
<dbReference type="InterPro" id="IPR052976">
    <property type="entry name" value="Scoloptoxin-like"/>
</dbReference>
<evidence type="ECO:0000313" key="4">
    <source>
        <dbReference type="Proteomes" id="UP000318571"/>
    </source>
</evidence>
<accession>A0A553NTL2</accession>
<dbReference type="Proteomes" id="UP000318571">
    <property type="component" value="Chromosome 1"/>
</dbReference>
<evidence type="ECO:0000259" key="2">
    <source>
        <dbReference type="PROSITE" id="PS50940"/>
    </source>
</evidence>
<name>A0A553NTL2_TIGCA</name>
<keyword evidence="1" id="KW-0812">Transmembrane</keyword>
<dbReference type="OMA" id="WEWNDEG"/>
<dbReference type="SMART" id="SM00494">
    <property type="entry name" value="ChtBD2"/>
    <property type="match status" value="1"/>
</dbReference>
<dbReference type="GO" id="GO:0005576">
    <property type="term" value="C:extracellular region"/>
    <property type="evidence" value="ECO:0007669"/>
    <property type="project" value="InterPro"/>
</dbReference>
<reference evidence="3 4" key="1">
    <citation type="journal article" date="2018" name="Nat. Ecol. Evol.">
        <title>Genomic signatures of mitonuclear coevolution across populations of Tigriopus californicus.</title>
        <authorList>
            <person name="Barreto F.S."/>
            <person name="Watson E.T."/>
            <person name="Lima T.G."/>
            <person name="Willett C.S."/>
            <person name="Edmands S."/>
            <person name="Li W."/>
            <person name="Burton R.S."/>
        </authorList>
    </citation>
    <scope>NUCLEOTIDE SEQUENCE [LARGE SCALE GENOMIC DNA]</scope>
    <source>
        <strain evidence="3 4">San Diego</strain>
    </source>
</reference>
<feature type="transmembrane region" description="Helical" evidence="1">
    <location>
        <begin position="6"/>
        <end position="24"/>
    </location>
</feature>
<dbReference type="InterPro" id="IPR036508">
    <property type="entry name" value="Chitin-bd_dom_sf"/>
</dbReference>
<comment type="caution">
    <text evidence="3">The sequence shown here is derived from an EMBL/GenBank/DDBJ whole genome shotgun (WGS) entry which is preliminary data.</text>
</comment>
<dbReference type="AlphaFoldDB" id="A0A553NTL2"/>
<gene>
    <name evidence="3" type="ORF">TCAL_06196</name>
</gene>
<dbReference type="PANTHER" id="PTHR22933">
    <property type="entry name" value="FI18007P1-RELATED"/>
    <property type="match status" value="1"/>
</dbReference>
<dbReference type="PROSITE" id="PS50940">
    <property type="entry name" value="CHIT_BIND_II"/>
    <property type="match status" value="1"/>
</dbReference>
<dbReference type="Gene3D" id="2.170.140.10">
    <property type="entry name" value="Chitin binding domain"/>
    <property type="match status" value="1"/>
</dbReference>